<dbReference type="PANTHER" id="PTHR40516:SF1">
    <property type="entry name" value="ANTITOXIN CHPS-RELATED"/>
    <property type="match status" value="1"/>
</dbReference>
<evidence type="ECO:0000313" key="4">
    <source>
        <dbReference type="Proteomes" id="UP000249081"/>
    </source>
</evidence>
<dbReference type="EMBL" id="QBMN01000047">
    <property type="protein sequence ID" value="PZO42486.1"/>
    <property type="molecule type" value="Genomic_DNA"/>
</dbReference>
<dbReference type="Pfam" id="PF04014">
    <property type="entry name" value="MazE_antitoxin"/>
    <property type="match status" value="1"/>
</dbReference>
<accession>A0A2W4WC68</accession>
<dbReference type="Gene3D" id="2.10.260.10">
    <property type="match status" value="1"/>
</dbReference>
<name>A0A2W4WC68_9CYAN</name>
<dbReference type="GO" id="GO:0003677">
    <property type="term" value="F:DNA binding"/>
    <property type="evidence" value="ECO:0007669"/>
    <property type="project" value="UniProtKB-UniRule"/>
</dbReference>
<sequence>MVATVAKWGNSLAVRIPQHIVKEIQLAEGTEVELLIVDGNLVIKPRPRRRYALEELIFAITPKNLHSEVESGAAVGNEAW</sequence>
<dbReference type="PANTHER" id="PTHR40516">
    <property type="entry name" value="ANTITOXIN CHPS-RELATED"/>
    <property type="match status" value="1"/>
</dbReference>
<dbReference type="SUPFAM" id="SSF89447">
    <property type="entry name" value="AbrB/MazE/MraZ-like"/>
    <property type="match status" value="1"/>
</dbReference>
<dbReference type="InterPro" id="IPR039052">
    <property type="entry name" value="Antitox_PemI-like"/>
</dbReference>
<dbReference type="InterPro" id="IPR037914">
    <property type="entry name" value="SpoVT-AbrB_sf"/>
</dbReference>
<organism evidence="3 4">
    <name type="scientific">Shackletoniella antarctica</name>
    <dbReference type="NCBI Taxonomy" id="268115"/>
    <lineage>
        <taxon>Bacteria</taxon>
        <taxon>Bacillati</taxon>
        <taxon>Cyanobacteriota</taxon>
        <taxon>Cyanophyceae</taxon>
        <taxon>Oculatellales</taxon>
        <taxon>Oculatellaceae</taxon>
        <taxon>Shackletoniella</taxon>
    </lineage>
</organism>
<feature type="domain" description="SpoVT-AbrB" evidence="2">
    <location>
        <begin position="3"/>
        <end position="48"/>
    </location>
</feature>
<dbReference type="Proteomes" id="UP000249081">
    <property type="component" value="Unassembled WGS sequence"/>
</dbReference>
<comment type="caution">
    <text evidence="3">The sequence shown here is derived from an EMBL/GenBank/DDBJ whole genome shotgun (WGS) entry which is preliminary data.</text>
</comment>
<proteinExistence type="predicted"/>
<dbReference type="InterPro" id="IPR007159">
    <property type="entry name" value="SpoVT-AbrB_dom"/>
</dbReference>
<reference evidence="3 4" key="2">
    <citation type="submission" date="2018-06" db="EMBL/GenBank/DDBJ databases">
        <title>Metagenomic assembly of (sub)arctic Cyanobacteria and their associated microbiome from non-axenic cultures.</title>
        <authorList>
            <person name="Baurain D."/>
        </authorList>
    </citation>
    <scope>NUCLEOTIDE SEQUENCE [LARGE SCALE GENOMIC DNA]</scope>
    <source>
        <strain evidence="3">ULC041bin1</strain>
    </source>
</reference>
<dbReference type="AlphaFoldDB" id="A0A2W4WC68"/>
<dbReference type="SMART" id="SM00966">
    <property type="entry name" value="SpoVT_AbrB"/>
    <property type="match status" value="1"/>
</dbReference>
<protein>
    <submittedName>
        <fullName evidence="3">AbrB/MazE/SpoVT family DNA-binding domain-containing protein</fullName>
    </submittedName>
</protein>
<evidence type="ECO:0000259" key="2">
    <source>
        <dbReference type="PROSITE" id="PS51740"/>
    </source>
</evidence>
<evidence type="ECO:0000313" key="3">
    <source>
        <dbReference type="EMBL" id="PZO42486.1"/>
    </source>
</evidence>
<dbReference type="GO" id="GO:0097351">
    <property type="term" value="F:toxin sequestering activity"/>
    <property type="evidence" value="ECO:0007669"/>
    <property type="project" value="InterPro"/>
</dbReference>
<reference evidence="4" key="1">
    <citation type="submission" date="2018-04" db="EMBL/GenBank/DDBJ databases">
        <authorList>
            <person name="Cornet L."/>
        </authorList>
    </citation>
    <scope>NUCLEOTIDE SEQUENCE [LARGE SCALE GENOMIC DNA]</scope>
</reference>
<keyword evidence="1 3" id="KW-0238">DNA-binding</keyword>
<gene>
    <name evidence="3" type="ORF">DCF17_08685</name>
</gene>
<dbReference type="PROSITE" id="PS51740">
    <property type="entry name" value="SPOVT_ABRB"/>
    <property type="match status" value="1"/>
</dbReference>
<evidence type="ECO:0000256" key="1">
    <source>
        <dbReference type="PROSITE-ProRule" id="PRU01076"/>
    </source>
</evidence>